<name>A0A7U4THE3_DESA2</name>
<dbReference type="AlphaFoldDB" id="A0A7U4THE3"/>
<evidence type="ECO:0000313" key="2">
    <source>
        <dbReference type="Proteomes" id="UP000070560"/>
    </source>
</evidence>
<evidence type="ECO:0008006" key="3">
    <source>
        <dbReference type="Google" id="ProtNLM"/>
    </source>
</evidence>
<accession>A0A7U4THE3</accession>
<evidence type="ECO:0000313" key="1">
    <source>
        <dbReference type="EMBL" id="AMM40141.1"/>
    </source>
</evidence>
<keyword evidence="2" id="KW-1185">Reference proteome</keyword>
<dbReference type="KEGG" id="daw:HS1_000335"/>
<sequence>MYVHRNFRGLEMPVKRLNIELPLDQYEFLRKEATARGIAISRLIRELIAKHRQSLTEELKKTYKNDPWFRRRGSFDGPDDLAEKHDLYLYGKNR</sequence>
<reference evidence="1 2" key="1">
    <citation type="submission" date="2015-10" db="EMBL/GenBank/DDBJ databases">
        <title>Candidatus Desulfofervidus auxilii, a hydrogenotrophic sulfate-reducing bacterium involved in the thermophilic anaerobic oxidation of methane.</title>
        <authorList>
            <person name="Krukenberg V."/>
            <person name="Richter M."/>
            <person name="Wegener G."/>
        </authorList>
    </citation>
    <scope>NUCLEOTIDE SEQUENCE [LARGE SCALE GENOMIC DNA]</scope>
    <source>
        <strain evidence="1 2">HS1</strain>
    </source>
</reference>
<organism evidence="1 2">
    <name type="scientific">Desulfofervidus auxilii</name>
    <dbReference type="NCBI Taxonomy" id="1621989"/>
    <lineage>
        <taxon>Bacteria</taxon>
        <taxon>Pseudomonadati</taxon>
        <taxon>Thermodesulfobacteriota</taxon>
        <taxon>Candidatus Desulfofervidia</taxon>
        <taxon>Candidatus Desulfofervidales</taxon>
        <taxon>Candidatus Desulfofervidaceae</taxon>
        <taxon>Candidatus Desulfofervidus</taxon>
    </lineage>
</organism>
<protein>
    <recommendedName>
        <fullName evidence="3">Ribbon-helix-helix protein, CopG family</fullName>
    </recommendedName>
</protein>
<gene>
    <name evidence="1" type="ORF">HS1_000335</name>
</gene>
<dbReference type="Proteomes" id="UP000070560">
    <property type="component" value="Chromosome"/>
</dbReference>
<proteinExistence type="predicted"/>
<dbReference type="EMBL" id="CP013015">
    <property type="protein sequence ID" value="AMM40141.1"/>
    <property type="molecule type" value="Genomic_DNA"/>
</dbReference>